<dbReference type="Gene3D" id="3.60.20.10">
    <property type="entry name" value="Glutamine Phosphoribosylpyrophosphate, subunit 1, domain 1"/>
    <property type="match status" value="1"/>
</dbReference>
<dbReference type="EMBL" id="UINC01022713">
    <property type="protein sequence ID" value="SVA92897.1"/>
    <property type="molecule type" value="Genomic_DNA"/>
</dbReference>
<evidence type="ECO:0000259" key="5">
    <source>
        <dbReference type="PROSITE" id="PS51278"/>
    </source>
</evidence>
<dbReference type="GO" id="GO:0005524">
    <property type="term" value="F:ATP binding"/>
    <property type="evidence" value="ECO:0007669"/>
    <property type="project" value="UniProtKB-KW"/>
</dbReference>
<dbReference type="InterPro" id="IPR033738">
    <property type="entry name" value="AsnB_N"/>
</dbReference>
<evidence type="ECO:0000313" key="6">
    <source>
        <dbReference type="EMBL" id="SVA92897.1"/>
    </source>
</evidence>
<dbReference type="SUPFAM" id="SSF52402">
    <property type="entry name" value="Adenine nucleotide alpha hydrolases-like"/>
    <property type="match status" value="1"/>
</dbReference>
<keyword evidence="3" id="KW-0067">ATP-binding</keyword>
<dbReference type="InterPro" id="IPR006426">
    <property type="entry name" value="Asn_synth_AEB"/>
</dbReference>
<reference evidence="6" key="1">
    <citation type="submission" date="2018-05" db="EMBL/GenBank/DDBJ databases">
        <authorList>
            <person name="Lanie J.A."/>
            <person name="Ng W.-L."/>
            <person name="Kazmierczak K.M."/>
            <person name="Andrzejewski T.M."/>
            <person name="Davidsen T.M."/>
            <person name="Wayne K.J."/>
            <person name="Tettelin H."/>
            <person name="Glass J.I."/>
            <person name="Rusch D."/>
            <person name="Podicherti R."/>
            <person name="Tsui H.-C.T."/>
            <person name="Winkler M.E."/>
        </authorList>
    </citation>
    <scope>NUCLEOTIDE SEQUENCE</scope>
</reference>
<keyword evidence="4" id="KW-0315">Glutamine amidotransferase</keyword>
<evidence type="ECO:0000256" key="2">
    <source>
        <dbReference type="ARBA" id="ARBA00022741"/>
    </source>
</evidence>
<dbReference type="InterPro" id="IPR001962">
    <property type="entry name" value="Asn_synthase"/>
</dbReference>
<comment type="similarity">
    <text evidence="1">Belongs to the asparagine synthetase family.</text>
</comment>
<proteinExistence type="inferred from homology"/>
<dbReference type="InterPro" id="IPR029055">
    <property type="entry name" value="Ntn_hydrolases_N"/>
</dbReference>
<dbReference type="PROSITE" id="PS51278">
    <property type="entry name" value="GATASE_TYPE_2"/>
    <property type="match status" value="1"/>
</dbReference>
<dbReference type="CDD" id="cd00712">
    <property type="entry name" value="AsnB"/>
    <property type="match status" value="1"/>
</dbReference>
<dbReference type="InterPro" id="IPR051786">
    <property type="entry name" value="ASN_synthetase/amidase"/>
</dbReference>
<gene>
    <name evidence="6" type="ORF">METZ01_LOCUS145751</name>
</gene>
<dbReference type="InterPro" id="IPR017932">
    <property type="entry name" value="GATase_2_dom"/>
</dbReference>
<dbReference type="SUPFAM" id="SSF56235">
    <property type="entry name" value="N-terminal nucleophile aminohydrolases (Ntn hydrolases)"/>
    <property type="match status" value="1"/>
</dbReference>
<organism evidence="6">
    <name type="scientific">marine metagenome</name>
    <dbReference type="NCBI Taxonomy" id="408172"/>
    <lineage>
        <taxon>unclassified sequences</taxon>
        <taxon>metagenomes</taxon>
        <taxon>ecological metagenomes</taxon>
    </lineage>
</organism>
<sequence>MCGIAGILDNNSKTSPESLSKALQMMLDALEHRGPDDRGEVQIGPEKGVSFYLGHQRLSIIDPGQGGHQPMSNDDSTLWISTNSEIYNYKELKHELKHSYNFRSNSDTEVLLRSYEAWGLDCLKKIRGMFAFAIWDGPNNRLILARDRIGIKPLYYYSKKNIFIFASELRAILASKIDKPSINPTGIFQYLSYGRVGSLESILDSIIELPPGHFLVADKNGINVQKYWDPFHEIKSAQPFPSIVQQIGSCLEEVVQQHLVSDVSIGAFLSGGIDSSAVVSMITANTPTPIQTLSITFKDKDYDESKYSSLLADSLGTQHHKLLLSEEDLIENLSPALASMDQPTVDGINTYIISRAARNIGLKVALSGLGGDELFAGYDSFSLVPRLNKIKQILNFLPFDLRKQLSYIVSSLMPSSDKSTKLNHFIRGQHNGAHVYFLFRALF</sequence>
<dbReference type="PANTHER" id="PTHR43284:SF1">
    <property type="entry name" value="ASPARAGINE SYNTHETASE"/>
    <property type="match status" value="1"/>
</dbReference>
<dbReference type="PANTHER" id="PTHR43284">
    <property type="entry name" value="ASPARAGINE SYNTHETASE (GLUTAMINE-HYDROLYZING)"/>
    <property type="match status" value="1"/>
</dbReference>
<dbReference type="PIRSF" id="PIRSF001589">
    <property type="entry name" value="Asn_synthetase_glu-h"/>
    <property type="match status" value="1"/>
</dbReference>
<protein>
    <recommendedName>
        <fullName evidence="5">Glutamine amidotransferase type-2 domain-containing protein</fullName>
    </recommendedName>
</protein>
<feature type="domain" description="Glutamine amidotransferase type-2" evidence="5">
    <location>
        <begin position="2"/>
        <end position="220"/>
    </location>
</feature>
<dbReference type="Pfam" id="PF13537">
    <property type="entry name" value="GATase_7"/>
    <property type="match status" value="1"/>
</dbReference>
<dbReference type="GO" id="GO:0006529">
    <property type="term" value="P:asparagine biosynthetic process"/>
    <property type="evidence" value="ECO:0007669"/>
    <property type="project" value="InterPro"/>
</dbReference>
<name>A0A381ZVM3_9ZZZZ</name>
<dbReference type="InterPro" id="IPR014729">
    <property type="entry name" value="Rossmann-like_a/b/a_fold"/>
</dbReference>
<dbReference type="AlphaFoldDB" id="A0A381ZVM3"/>
<dbReference type="GO" id="GO:0004066">
    <property type="term" value="F:asparagine synthase (glutamine-hydrolyzing) activity"/>
    <property type="evidence" value="ECO:0007669"/>
    <property type="project" value="InterPro"/>
</dbReference>
<dbReference type="CDD" id="cd01991">
    <property type="entry name" value="Asn_synthase_B_C"/>
    <property type="match status" value="1"/>
</dbReference>
<evidence type="ECO:0000256" key="3">
    <source>
        <dbReference type="ARBA" id="ARBA00022840"/>
    </source>
</evidence>
<dbReference type="Pfam" id="PF00733">
    <property type="entry name" value="Asn_synthase"/>
    <property type="match status" value="1"/>
</dbReference>
<evidence type="ECO:0000256" key="4">
    <source>
        <dbReference type="ARBA" id="ARBA00022962"/>
    </source>
</evidence>
<feature type="non-terminal residue" evidence="6">
    <location>
        <position position="443"/>
    </location>
</feature>
<dbReference type="NCBIfam" id="TIGR01536">
    <property type="entry name" value="asn_synth_AEB"/>
    <property type="match status" value="1"/>
</dbReference>
<evidence type="ECO:0000256" key="1">
    <source>
        <dbReference type="ARBA" id="ARBA00005752"/>
    </source>
</evidence>
<keyword evidence="2" id="KW-0547">Nucleotide-binding</keyword>
<accession>A0A381ZVM3</accession>
<dbReference type="Gene3D" id="3.40.50.620">
    <property type="entry name" value="HUPs"/>
    <property type="match status" value="1"/>
</dbReference>